<dbReference type="HOGENOM" id="CLU_029897_0_0_1"/>
<dbReference type="EMBL" id="KB201891">
    <property type="protein sequence ID" value="ESO93584.1"/>
    <property type="molecule type" value="Genomic_DNA"/>
</dbReference>
<keyword evidence="12" id="KW-1185">Reference proteome</keyword>
<dbReference type="FunFam" id="3.40.50.300:FF:000983">
    <property type="entry name" value="Rho family GTPase"/>
    <property type="match status" value="1"/>
</dbReference>
<evidence type="ECO:0000256" key="5">
    <source>
        <dbReference type="ARBA" id="ARBA00022741"/>
    </source>
</evidence>
<dbReference type="OrthoDB" id="10251809at2759"/>
<comment type="subcellular location">
    <subcellularLocation>
        <location evidence="1">Cell membrane</location>
        <topology evidence="1">Lipid-anchor</topology>
        <orientation evidence="1">Cytoplasmic side</orientation>
    </subcellularLocation>
</comment>
<dbReference type="RefSeq" id="XP_009055783.1">
    <property type="nucleotide sequence ID" value="XM_009057535.1"/>
</dbReference>
<feature type="domain" description="BTB" evidence="10">
    <location>
        <begin position="399"/>
        <end position="465"/>
    </location>
</feature>
<dbReference type="SMART" id="SM00175">
    <property type="entry name" value="RAB"/>
    <property type="match status" value="1"/>
</dbReference>
<dbReference type="InterPro" id="IPR000210">
    <property type="entry name" value="BTB/POZ_dom"/>
</dbReference>
<evidence type="ECO:0000256" key="2">
    <source>
        <dbReference type="ARBA" id="ARBA00010142"/>
    </source>
</evidence>
<dbReference type="PRINTS" id="PR00449">
    <property type="entry name" value="RASTRNSFRMNG"/>
</dbReference>
<evidence type="ECO:0000256" key="3">
    <source>
        <dbReference type="ARBA" id="ARBA00022475"/>
    </source>
</evidence>
<dbReference type="AlphaFoldDB" id="V4BX07"/>
<dbReference type="SUPFAM" id="SSF54695">
    <property type="entry name" value="POZ domain"/>
    <property type="match status" value="2"/>
</dbReference>
<comment type="similarity">
    <text evidence="2">Belongs to the small GTPase superfamily. Rho family.</text>
</comment>
<gene>
    <name evidence="11" type="ORF">LOTGIDRAFT_119223</name>
</gene>
<feature type="domain" description="BTB" evidence="10">
    <location>
        <begin position="239"/>
        <end position="338"/>
    </location>
</feature>
<dbReference type="Gene3D" id="3.40.50.300">
    <property type="entry name" value="P-loop containing nucleotide triphosphate hydrolases"/>
    <property type="match status" value="1"/>
</dbReference>
<accession>V4BX07</accession>
<sequence>MVLTDVGGGPPVSLKVVVLGDGAVGKSCLLISYTTNSFPADYIPTVFDNYSNSIMVDGRAVNVAFFDTAGQEDYDRLRPLSYPDTDIFLLCYSVDNADSLENIKEKWIPEVDHYCPGVPKIMIACKAGMLPSRSERTIPVPKGVGEKMAKDLGLDHYTTSALTLQGVDVAMQESFRLGIADKKSHKHRKSKGIFGKLSKKKDTPVPPVMPPAGEAPRIEIQTSVFADQLYQMFVDAQFTDVEFVVEEKHKIQAHKMSLCSASPHFAKILGVSQTINNIENYSLDDLNMGTTPGIAAAYYKEDETGKARLTVEISSDIKASTFLRVVEFLYTGKVTLNVQLSYLKELLRVAEIFKLGQLETVCLNYGNEEEFLNPSIGTFLNDQTASKIKTMFLNKPEGADVIFNVEGTKIYGHKSVLRSRSDVMNAMLCGHFTESAQALSEVGTTPEVFLALLEYLYTDHSPIDDVDSVGLLILANEYNVMRLVNLCELYITKEVDKSCVKSIEKMDIDVIGLLMTAQIHNADQLSQWCLHFIASNHIAFNERDEYRLLDGENKEYIETNQWPPLSYLAEVEEYERQMKKRGEKCVIM</sequence>
<dbReference type="PROSITE" id="PS51419">
    <property type="entry name" value="RAB"/>
    <property type="match status" value="1"/>
</dbReference>
<evidence type="ECO:0000256" key="6">
    <source>
        <dbReference type="ARBA" id="ARBA00023134"/>
    </source>
</evidence>
<keyword evidence="4" id="KW-0488">Methylation</keyword>
<keyword evidence="8" id="KW-0449">Lipoprotein</keyword>
<dbReference type="GO" id="GO:0007264">
    <property type="term" value="P:small GTPase-mediated signal transduction"/>
    <property type="evidence" value="ECO:0007669"/>
    <property type="project" value="InterPro"/>
</dbReference>
<dbReference type="PROSITE" id="PS50097">
    <property type="entry name" value="BTB"/>
    <property type="match status" value="2"/>
</dbReference>
<reference evidence="11 12" key="1">
    <citation type="journal article" date="2013" name="Nature">
        <title>Insights into bilaterian evolution from three spiralian genomes.</title>
        <authorList>
            <person name="Simakov O."/>
            <person name="Marletaz F."/>
            <person name="Cho S.J."/>
            <person name="Edsinger-Gonzales E."/>
            <person name="Havlak P."/>
            <person name="Hellsten U."/>
            <person name="Kuo D.H."/>
            <person name="Larsson T."/>
            <person name="Lv J."/>
            <person name="Arendt D."/>
            <person name="Savage R."/>
            <person name="Osoegawa K."/>
            <person name="de Jong P."/>
            <person name="Grimwood J."/>
            <person name="Chapman J.A."/>
            <person name="Shapiro H."/>
            <person name="Aerts A."/>
            <person name="Otillar R.P."/>
            <person name="Terry A.Y."/>
            <person name="Boore J.L."/>
            <person name="Grigoriev I.V."/>
            <person name="Lindberg D.R."/>
            <person name="Seaver E.C."/>
            <person name="Weisblat D.A."/>
            <person name="Putnam N.H."/>
            <person name="Rokhsar D.S."/>
        </authorList>
    </citation>
    <scope>NUCLEOTIDE SEQUENCE [LARGE SCALE GENOMIC DNA]</scope>
</reference>
<dbReference type="SMART" id="SM00173">
    <property type="entry name" value="RAS"/>
    <property type="match status" value="1"/>
</dbReference>
<dbReference type="PANTHER" id="PTHR24072">
    <property type="entry name" value="RHO FAMILY GTPASE"/>
    <property type="match status" value="1"/>
</dbReference>
<evidence type="ECO:0000256" key="8">
    <source>
        <dbReference type="ARBA" id="ARBA00023288"/>
    </source>
</evidence>
<evidence type="ECO:0000256" key="9">
    <source>
        <dbReference type="ARBA" id="ARBA00023289"/>
    </source>
</evidence>
<evidence type="ECO:0000256" key="1">
    <source>
        <dbReference type="ARBA" id="ARBA00004342"/>
    </source>
</evidence>
<dbReference type="InterPro" id="IPR005225">
    <property type="entry name" value="Small_GTP-bd"/>
</dbReference>
<dbReference type="NCBIfam" id="TIGR00231">
    <property type="entry name" value="small_GTP"/>
    <property type="match status" value="1"/>
</dbReference>
<dbReference type="KEGG" id="lgi:LOTGIDRAFT_119223"/>
<dbReference type="CDD" id="cd18299">
    <property type="entry name" value="BTB1_POZ_RhoBTB"/>
    <property type="match status" value="1"/>
</dbReference>
<dbReference type="CTD" id="20231713"/>
<dbReference type="GO" id="GO:0003924">
    <property type="term" value="F:GTPase activity"/>
    <property type="evidence" value="ECO:0007669"/>
    <property type="project" value="InterPro"/>
</dbReference>
<dbReference type="GeneID" id="20231713"/>
<keyword evidence="6" id="KW-0342">GTP-binding</keyword>
<dbReference type="InterPro" id="IPR011333">
    <property type="entry name" value="SKP1/BTB/POZ_sf"/>
</dbReference>
<organism evidence="11 12">
    <name type="scientific">Lottia gigantea</name>
    <name type="common">Giant owl limpet</name>
    <dbReference type="NCBI Taxonomy" id="225164"/>
    <lineage>
        <taxon>Eukaryota</taxon>
        <taxon>Metazoa</taxon>
        <taxon>Spiralia</taxon>
        <taxon>Lophotrochozoa</taxon>
        <taxon>Mollusca</taxon>
        <taxon>Gastropoda</taxon>
        <taxon>Patellogastropoda</taxon>
        <taxon>Lottioidea</taxon>
        <taxon>Lottiidae</taxon>
        <taxon>Lottia</taxon>
    </lineage>
</organism>
<dbReference type="InterPro" id="IPR003578">
    <property type="entry name" value="Small_GTPase_Rho"/>
</dbReference>
<keyword evidence="7" id="KW-0472">Membrane</keyword>
<dbReference type="CDD" id="cd00157">
    <property type="entry name" value="Rho"/>
    <property type="match status" value="1"/>
</dbReference>
<dbReference type="Pfam" id="PF00651">
    <property type="entry name" value="BTB"/>
    <property type="match status" value="3"/>
</dbReference>
<dbReference type="SMART" id="SM00174">
    <property type="entry name" value="RHO"/>
    <property type="match status" value="1"/>
</dbReference>
<keyword evidence="3" id="KW-1003">Cell membrane</keyword>
<dbReference type="GO" id="GO:0005886">
    <property type="term" value="C:plasma membrane"/>
    <property type="evidence" value="ECO:0007669"/>
    <property type="project" value="UniProtKB-SubCell"/>
</dbReference>
<dbReference type="Pfam" id="PF00071">
    <property type="entry name" value="Ras"/>
    <property type="match status" value="1"/>
</dbReference>
<evidence type="ECO:0000256" key="7">
    <source>
        <dbReference type="ARBA" id="ARBA00023136"/>
    </source>
</evidence>
<protein>
    <recommendedName>
        <fullName evidence="10">BTB domain-containing protein</fullName>
    </recommendedName>
</protein>
<keyword evidence="5" id="KW-0547">Nucleotide-binding</keyword>
<dbReference type="CDD" id="cd18499">
    <property type="entry name" value="BACK_RHOBTB"/>
    <property type="match status" value="1"/>
</dbReference>
<evidence type="ECO:0000256" key="4">
    <source>
        <dbReference type="ARBA" id="ARBA00022481"/>
    </source>
</evidence>
<dbReference type="Proteomes" id="UP000030746">
    <property type="component" value="Unassembled WGS sequence"/>
</dbReference>
<proteinExistence type="inferred from homology"/>
<dbReference type="PROSITE" id="PS51420">
    <property type="entry name" value="RHO"/>
    <property type="match status" value="1"/>
</dbReference>
<keyword evidence="9" id="KW-0636">Prenylation</keyword>
<dbReference type="InterPro" id="IPR027417">
    <property type="entry name" value="P-loop_NTPase"/>
</dbReference>
<dbReference type="SMART" id="SM00225">
    <property type="entry name" value="BTB"/>
    <property type="match status" value="2"/>
</dbReference>
<name>V4BX07_LOTGI</name>
<dbReference type="Gene3D" id="3.30.710.10">
    <property type="entry name" value="Potassium Channel Kv1.1, Chain A"/>
    <property type="match status" value="2"/>
</dbReference>
<evidence type="ECO:0000259" key="10">
    <source>
        <dbReference type="PROSITE" id="PS50097"/>
    </source>
</evidence>
<dbReference type="FunFam" id="3.30.710.10:FF:000202">
    <property type="entry name" value="Predicted protein"/>
    <property type="match status" value="1"/>
</dbReference>
<evidence type="ECO:0000313" key="12">
    <source>
        <dbReference type="Proteomes" id="UP000030746"/>
    </source>
</evidence>
<dbReference type="STRING" id="225164.V4BX07"/>
<dbReference type="OMA" id="MCELYTT"/>
<dbReference type="InterPro" id="IPR001806">
    <property type="entry name" value="Small_GTPase"/>
</dbReference>
<dbReference type="PROSITE" id="PS51421">
    <property type="entry name" value="RAS"/>
    <property type="match status" value="1"/>
</dbReference>
<evidence type="ECO:0000313" key="11">
    <source>
        <dbReference type="EMBL" id="ESO93584.1"/>
    </source>
</evidence>
<dbReference type="GO" id="GO:0005525">
    <property type="term" value="F:GTP binding"/>
    <property type="evidence" value="ECO:0007669"/>
    <property type="project" value="UniProtKB-KW"/>
</dbReference>
<dbReference type="SUPFAM" id="SSF52540">
    <property type="entry name" value="P-loop containing nucleoside triphosphate hydrolases"/>
    <property type="match status" value="1"/>
</dbReference>